<evidence type="ECO:0000313" key="3">
    <source>
        <dbReference type="Proteomes" id="UP001214638"/>
    </source>
</evidence>
<dbReference type="GeneID" id="94336717"/>
<evidence type="ECO:0000313" key="2">
    <source>
        <dbReference type="EMBL" id="KAK2195824.1"/>
    </source>
</evidence>
<accession>A0AAD9PJ45</accession>
<dbReference type="KEGG" id="bdw:94336717"/>
<name>A0AAD9PJ45_9APIC</name>
<comment type="caution">
    <text evidence="2">The sequence shown here is derived from an EMBL/GenBank/DDBJ whole genome shotgun (WGS) entry which is preliminary data.</text>
</comment>
<evidence type="ECO:0000256" key="1">
    <source>
        <dbReference type="SAM" id="Phobius"/>
    </source>
</evidence>
<protein>
    <submittedName>
        <fullName evidence="2">Uncharacterized protein</fullName>
    </submittedName>
</protein>
<feature type="transmembrane region" description="Helical" evidence="1">
    <location>
        <begin position="119"/>
        <end position="138"/>
    </location>
</feature>
<keyword evidence="1" id="KW-1133">Transmembrane helix</keyword>
<feature type="transmembrane region" description="Helical" evidence="1">
    <location>
        <begin position="59"/>
        <end position="80"/>
    </location>
</feature>
<gene>
    <name evidence="2" type="ORF">BdWA1_002419</name>
</gene>
<dbReference type="RefSeq" id="XP_067802667.1">
    <property type="nucleotide sequence ID" value="XM_067947445.1"/>
</dbReference>
<keyword evidence="3" id="KW-1185">Reference proteome</keyword>
<keyword evidence="1" id="KW-0812">Transmembrane</keyword>
<keyword evidence="1" id="KW-0472">Membrane</keyword>
<dbReference type="EMBL" id="JALLKP010000003">
    <property type="protein sequence ID" value="KAK2195824.1"/>
    <property type="molecule type" value="Genomic_DNA"/>
</dbReference>
<dbReference type="AlphaFoldDB" id="A0AAD9PJ45"/>
<sequence length="158" mass="17939">MTELDNRGSLLDEESVYPLHRYRNLIGLFLSIYTFQIGFCFIFYGIGGILSWGSFHDHICAFYGLAFGLFIIAIESNYFVSIKSAILDVVPSLENDIIKYAFYFMVGIPGIFDDDSFQYQFGCILLTILGLVGSFVSFRYQRVMQSYISVAGFTQAEP</sequence>
<feature type="transmembrane region" description="Helical" evidence="1">
    <location>
        <begin position="25"/>
        <end position="47"/>
    </location>
</feature>
<reference evidence="2" key="1">
    <citation type="journal article" date="2023" name="Nat. Microbiol.">
        <title>Babesia duncani multi-omics identifies virulence factors and drug targets.</title>
        <authorList>
            <person name="Singh P."/>
            <person name="Lonardi S."/>
            <person name="Liang Q."/>
            <person name="Vydyam P."/>
            <person name="Khabirova E."/>
            <person name="Fang T."/>
            <person name="Gihaz S."/>
            <person name="Thekkiniath J."/>
            <person name="Munshi M."/>
            <person name="Abel S."/>
            <person name="Ciampossin L."/>
            <person name="Batugedara G."/>
            <person name="Gupta M."/>
            <person name="Lu X.M."/>
            <person name="Lenz T."/>
            <person name="Chakravarty S."/>
            <person name="Cornillot E."/>
            <person name="Hu Y."/>
            <person name="Ma W."/>
            <person name="Gonzalez L.M."/>
            <person name="Sanchez S."/>
            <person name="Estrada K."/>
            <person name="Sanchez-Flores A."/>
            <person name="Montero E."/>
            <person name="Harb O.S."/>
            <person name="Le Roch K.G."/>
            <person name="Mamoun C.B."/>
        </authorList>
    </citation>
    <scope>NUCLEOTIDE SEQUENCE</scope>
    <source>
        <strain evidence="2">WA1</strain>
    </source>
</reference>
<proteinExistence type="predicted"/>
<organism evidence="2 3">
    <name type="scientific">Babesia duncani</name>
    <dbReference type="NCBI Taxonomy" id="323732"/>
    <lineage>
        <taxon>Eukaryota</taxon>
        <taxon>Sar</taxon>
        <taxon>Alveolata</taxon>
        <taxon>Apicomplexa</taxon>
        <taxon>Aconoidasida</taxon>
        <taxon>Piroplasmida</taxon>
        <taxon>Babesiidae</taxon>
        <taxon>Babesia</taxon>
    </lineage>
</organism>
<dbReference type="Proteomes" id="UP001214638">
    <property type="component" value="Unassembled WGS sequence"/>
</dbReference>